<dbReference type="Proteomes" id="UP001212841">
    <property type="component" value="Unassembled WGS sequence"/>
</dbReference>
<evidence type="ECO:0000313" key="4">
    <source>
        <dbReference type="EMBL" id="KAJ3037213.1"/>
    </source>
</evidence>
<evidence type="ECO:0000256" key="2">
    <source>
        <dbReference type="ARBA" id="ARBA00022801"/>
    </source>
</evidence>
<dbReference type="SUPFAM" id="SSF109604">
    <property type="entry name" value="HD-domain/PDEase-like"/>
    <property type="match status" value="1"/>
</dbReference>
<keyword evidence="5" id="KW-1185">Reference proteome</keyword>
<proteinExistence type="predicted"/>
<accession>A0AAD5S3Z1</accession>
<name>A0AAD5S3Z1_9FUNG</name>
<keyword evidence="1" id="KW-0479">Metal-binding</keyword>
<keyword evidence="2" id="KW-0378">Hydrolase</keyword>
<dbReference type="Pfam" id="PF00233">
    <property type="entry name" value="PDEase_I"/>
    <property type="match status" value="1"/>
</dbReference>
<dbReference type="EMBL" id="JADGJD010001853">
    <property type="protein sequence ID" value="KAJ3037213.1"/>
    <property type="molecule type" value="Genomic_DNA"/>
</dbReference>
<dbReference type="GO" id="GO:0004114">
    <property type="term" value="F:3',5'-cyclic-nucleotide phosphodiesterase activity"/>
    <property type="evidence" value="ECO:0007669"/>
    <property type="project" value="InterPro"/>
</dbReference>
<gene>
    <name evidence="4" type="ORF">HK097_003576</name>
</gene>
<protein>
    <recommendedName>
        <fullName evidence="3">PDEase domain-containing protein</fullName>
    </recommendedName>
</protein>
<dbReference type="PANTHER" id="PTHR11347">
    <property type="entry name" value="CYCLIC NUCLEOTIDE PHOSPHODIESTERASE"/>
    <property type="match status" value="1"/>
</dbReference>
<dbReference type="InterPro" id="IPR036971">
    <property type="entry name" value="PDEase_catalytic_dom_sf"/>
</dbReference>
<dbReference type="AlphaFoldDB" id="A0AAD5S3Z1"/>
<dbReference type="GO" id="GO:0046872">
    <property type="term" value="F:metal ion binding"/>
    <property type="evidence" value="ECO:0007669"/>
    <property type="project" value="UniProtKB-KW"/>
</dbReference>
<comment type="caution">
    <text evidence="4">The sequence shown here is derived from an EMBL/GenBank/DDBJ whole genome shotgun (WGS) entry which is preliminary data.</text>
</comment>
<dbReference type="Gene3D" id="1.10.1300.10">
    <property type="entry name" value="3'5'-cyclic nucleotide phosphodiesterase, catalytic domain"/>
    <property type="match status" value="1"/>
</dbReference>
<dbReference type="InterPro" id="IPR003607">
    <property type="entry name" value="HD/PDEase_dom"/>
</dbReference>
<feature type="domain" description="PDEase" evidence="3">
    <location>
        <begin position="25"/>
        <end position="170"/>
    </location>
</feature>
<dbReference type="PROSITE" id="PS51845">
    <property type="entry name" value="PDEASE_I_2"/>
    <property type="match status" value="1"/>
</dbReference>
<evidence type="ECO:0000313" key="5">
    <source>
        <dbReference type="Proteomes" id="UP001212841"/>
    </source>
</evidence>
<evidence type="ECO:0000256" key="1">
    <source>
        <dbReference type="ARBA" id="ARBA00022723"/>
    </source>
</evidence>
<dbReference type="PROSITE" id="PS00126">
    <property type="entry name" value="PDEASE_I_1"/>
    <property type="match status" value="1"/>
</dbReference>
<organism evidence="4 5">
    <name type="scientific">Rhizophlyctis rosea</name>
    <dbReference type="NCBI Taxonomy" id="64517"/>
    <lineage>
        <taxon>Eukaryota</taxon>
        <taxon>Fungi</taxon>
        <taxon>Fungi incertae sedis</taxon>
        <taxon>Chytridiomycota</taxon>
        <taxon>Chytridiomycota incertae sedis</taxon>
        <taxon>Chytridiomycetes</taxon>
        <taxon>Rhizophlyctidales</taxon>
        <taxon>Rhizophlyctidaceae</taxon>
        <taxon>Rhizophlyctis</taxon>
    </lineage>
</organism>
<dbReference type="CDD" id="cd00077">
    <property type="entry name" value="HDc"/>
    <property type="match status" value="1"/>
</dbReference>
<dbReference type="GO" id="GO:0007165">
    <property type="term" value="P:signal transduction"/>
    <property type="evidence" value="ECO:0007669"/>
    <property type="project" value="InterPro"/>
</dbReference>
<dbReference type="InterPro" id="IPR002073">
    <property type="entry name" value="PDEase_catalytic_dom"/>
</dbReference>
<dbReference type="InterPro" id="IPR023174">
    <property type="entry name" value="PDEase_CS"/>
</dbReference>
<evidence type="ECO:0000259" key="3">
    <source>
        <dbReference type="PROSITE" id="PS51845"/>
    </source>
</evidence>
<reference evidence="4" key="1">
    <citation type="submission" date="2020-05" db="EMBL/GenBank/DDBJ databases">
        <title>Phylogenomic resolution of chytrid fungi.</title>
        <authorList>
            <person name="Stajich J.E."/>
            <person name="Amses K."/>
            <person name="Simmons R."/>
            <person name="Seto K."/>
            <person name="Myers J."/>
            <person name="Bonds A."/>
            <person name="Quandt C.A."/>
            <person name="Barry K."/>
            <person name="Liu P."/>
            <person name="Grigoriev I."/>
            <person name="Longcore J.E."/>
            <person name="James T.Y."/>
        </authorList>
    </citation>
    <scope>NUCLEOTIDE SEQUENCE</scope>
    <source>
        <strain evidence="4">JEL0318</strain>
    </source>
</reference>
<sequence length="170" mass="19115">MRPAGQTTHQMSGQGLRLGSTKAMCREDLVVVERVMHKLVAGELDGLGMDFKVWDWSRPELFGLVLGMFVRSELVLDSKTLTKILNFAIEVAEGYQHNPYHSFLHAVDVTYIMYWTLSDMGVADQLGLNKMEMAALLIAALTHDVLHPGLNNLYQVRMNGSQMHAKKQQV</sequence>